<dbReference type="SUPFAM" id="SSF51445">
    <property type="entry name" value="(Trans)glycosidases"/>
    <property type="match status" value="1"/>
</dbReference>
<name>A0A371NV73_9MICO</name>
<dbReference type="EMBL" id="QUAB01000034">
    <property type="protein sequence ID" value="REJ06469.1"/>
    <property type="molecule type" value="Genomic_DNA"/>
</dbReference>
<evidence type="ECO:0008006" key="5">
    <source>
        <dbReference type="Google" id="ProtNLM"/>
    </source>
</evidence>
<feature type="region of interest" description="Disordered" evidence="1">
    <location>
        <begin position="1194"/>
        <end position="1213"/>
    </location>
</feature>
<dbReference type="InterPro" id="IPR051923">
    <property type="entry name" value="Glycosyl_Hydrolase_39"/>
</dbReference>
<keyword evidence="4" id="KW-1185">Reference proteome</keyword>
<feature type="signal peptide" evidence="2">
    <location>
        <begin position="1"/>
        <end position="36"/>
    </location>
</feature>
<dbReference type="InterPro" id="IPR006311">
    <property type="entry name" value="TAT_signal"/>
</dbReference>
<reference evidence="3 4" key="1">
    <citation type="submission" date="2018-08" db="EMBL/GenBank/DDBJ databases">
        <title>Isolation, diversity and antifungal activity of Actinobacteria from cow dung.</title>
        <authorList>
            <person name="Ling L."/>
        </authorList>
    </citation>
    <scope>NUCLEOTIDE SEQUENCE [LARGE SCALE GENOMIC DNA]</scope>
    <source>
        <strain evidence="3 4">NEAU-LLE</strain>
    </source>
</reference>
<dbReference type="InterPro" id="IPR017853">
    <property type="entry name" value="GH"/>
</dbReference>
<organism evidence="3 4">
    <name type="scientific">Microbacterium bovistercoris</name>
    <dbReference type="NCBI Taxonomy" id="2293570"/>
    <lineage>
        <taxon>Bacteria</taxon>
        <taxon>Bacillati</taxon>
        <taxon>Actinomycetota</taxon>
        <taxon>Actinomycetes</taxon>
        <taxon>Micrococcales</taxon>
        <taxon>Microbacteriaceae</taxon>
        <taxon>Microbacterium</taxon>
    </lineage>
</organism>
<dbReference type="AlphaFoldDB" id="A0A371NV73"/>
<dbReference type="RefSeq" id="WP_116241463.1">
    <property type="nucleotide sequence ID" value="NZ_QUAB01000034.1"/>
</dbReference>
<accession>A0A371NV73</accession>
<keyword evidence="2" id="KW-0732">Signal</keyword>
<evidence type="ECO:0000313" key="3">
    <source>
        <dbReference type="EMBL" id="REJ06469.1"/>
    </source>
</evidence>
<dbReference type="PROSITE" id="PS51318">
    <property type="entry name" value="TAT"/>
    <property type="match status" value="1"/>
</dbReference>
<dbReference type="PANTHER" id="PTHR12631">
    <property type="entry name" value="ALPHA-L-IDURONIDASE"/>
    <property type="match status" value="1"/>
</dbReference>
<dbReference type="OrthoDB" id="9776971at2"/>
<dbReference type="Proteomes" id="UP000262172">
    <property type="component" value="Unassembled WGS sequence"/>
</dbReference>
<dbReference type="GO" id="GO:0004553">
    <property type="term" value="F:hydrolase activity, hydrolyzing O-glycosyl compounds"/>
    <property type="evidence" value="ECO:0007669"/>
    <property type="project" value="TreeGrafter"/>
</dbReference>
<gene>
    <name evidence="3" type="ORF">DY023_06125</name>
</gene>
<evidence type="ECO:0000256" key="1">
    <source>
        <dbReference type="SAM" id="MobiDB-lite"/>
    </source>
</evidence>
<sequence>MPRSSPHHRRRIRGSVAIVAAAVTALGALTVTAAHASDTVSARLGDPAVYSGVIKAWPGDKDKDPAHATRQVDGESCWVMSNDPFNRYVYVDVDPAAIPAGATRALVTVRYHDAAPTGMRIAYDARSNAFQTTATQQLLGTGEFVSSQFELTDIRFSNNANGADFRVDVTANEGSVPPVCISDITVDFTDTPPLAITSRSLLFEEGDAAISLASAATSVDYVIGDAEGVPIKTGKAPVSGGKTSIDLNDFGPGYYTLKVTADPGAPVTRTTSFGIVTPTPAGAVSPDSFYGVGMHFGWQDVATEDALLETMALVGWGSTRSDAYWSSIEKSAGVYSFDNYVGTRGTRKAASLGITTTLNWMRDNPLYDGGKTPSTLEGLAAYAAYATASAQYYAQFGSSFSVYNEYNSTGFNNGGCGITADCYYKMLSTTYDAVKSVAPDTTVLGPTSAGFSLPFAQRLIELGGLDKLDVYSANNYGYHEPGQAPETGSYGTDLPVLADMIDQADGDRDIPFWITETGSATNTAGVTEEQQAERIVRAQVLAMAAGVDKLLIYDALDDGDDPTEREQRFGQFRRPAAGITGISPKPSAVSTAVLIRQLPDAKVGEREDAGHSDVYVYPSAADEETRILWSISPRTVAVSAETPITLTDEFGEATELTPHDGKVWIDLDGSPVYLHGAVGGVQVAEAPVSLEVAETSVTNGPLTATVTGTGAAASTVTIGEVATDLAGGDATADLTLPGVESTGTRRVTASVADDSGTYARLRDASTVIDSAVVTGRPAVALEADGVRTSLEIGITNNDPVNALPVKKVTWNAAGTNGVAEDAPDAVPAGSTATISIPVTGAELNMPYSYSVTALTGTGDVHDVGKLSWAPVADGDAASLPAISLDDQGKWVSLRGGTRDSSADLGGTVRFSSTPEAIRVDATVTDDIHVGARTNAVDSWQVDSLQFSAYTDFPGVVGAVRTEFTAALLDGGAVLYTHAAAPGQSTGDTPGGAVEISRDDAAGTTSYALSVPWAALGFSERPSSVFGLSLLVNDADSSAATDVRSGFIEWGGGVGTAPKDPLKFMSAQVISAGEPERPCDTTVDRDVKGPLVVAGGTTCLTGVTVSGPVMVTDGGSIRATDSTLMGMLLATSAGEVTLTSSELRGMLTVHGASGPVTIADSVLRGIAALSDNSGGVTLTGNETFGLLSCTGNDPSPTGGSNTIHGTTSGQCAGL</sequence>
<comment type="caution">
    <text evidence="3">The sequence shown here is derived from an EMBL/GenBank/DDBJ whole genome shotgun (WGS) entry which is preliminary data.</text>
</comment>
<proteinExistence type="predicted"/>
<evidence type="ECO:0000256" key="2">
    <source>
        <dbReference type="SAM" id="SignalP"/>
    </source>
</evidence>
<dbReference type="PANTHER" id="PTHR12631:SF10">
    <property type="entry name" value="BETA-XYLOSIDASE-LIKE PROTEIN-RELATED"/>
    <property type="match status" value="1"/>
</dbReference>
<dbReference type="Gene3D" id="3.20.20.80">
    <property type="entry name" value="Glycosidases"/>
    <property type="match status" value="1"/>
</dbReference>
<feature type="chain" id="PRO_5017084221" description="Carbohydrate-binding domain-containing protein" evidence="2">
    <location>
        <begin position="37"/>
        <end position="1213"/>
    </location>
</feature>
<protein>
    <recommendedName>
        <fullName evidence="5">Carbohydrate-binding domain-containing protein</fullName>
    </recommendedName>
</protein>
<evidence type="ECO:0000313" key="4">
    <source>
        <dbReference type="Proteomes" id="UP000262172"/>
    </source>
</evidence>